<comment type="caution">
    <text evidence="2">The sequence shown here is derived from an EMBL/GenBank/DDBJ whole genome shotgun (WGS) entry which is preliminary data.</text>
</comment>
<keyword evidence="3" id="KW-1185">Reference proteome</keyword>
<evidence type="ECO:0000313" key="2">
    <source>
        <dbReference type="EMBL" id="MDR7384195.1"/>
    </source>
</evidence>
<feature type="transmembrane region" description="Helical" evidence="1">
    <location>
        <begin position="16"/>
        <end position="36"/>
    </location>
</feature>
<keyword evidence="1" id="KW-0472">Membrane</keyword>
<accession>A0ABU2CSA3</accession>
<name>A0ABU2CSA3_9MICO</name>
<keyword evidence="1" id="KW-1133">Transmembrane helix</keyword>
<dbReference type="RefSeq" id="WP_274996037.1">
    <property type="nucleotide sequence ID" value="NZ_JAJQQP010000011.1"/>
</dbReference>
<dbReference type="EMBL" id="JAVDYE010000001">
    <property type="protein sequence ID" value="MDR7384195.1"/>
    <property type="molecule type" value="Genomic_DNA"/>
</dbReference>
<evidence type="ECO:0008006" key="4">
    <source>
        <dbReference type="Google" id="ProtNLM"/>
    </source>
</evidence>
<organism evidence="2 3">
    <name type="scientific">Promicromonospora iranensis</name>
    <dbReference type="NCBI Taxonomy" id="1105144"/>
    <lineage>
        <taxon>Bacteria</taxon>
        <taxon>Bacillati</taxon>
        <taxon>Actinomycetota</taxon>
        <taxon>Actinomycetes</taxon>
        <taxon>Micrococcales</taxon>
        <taxon>Promicromonosporaceae</taxon>
        <taxon>Promicromonospora</taxon>
    </lineage>
</organism>
<dbReference type="Proteomes" id="UP001183585">
    <property type="component" value="Unassembled WGS sequence"/>
</dbReference>
<sequence>MNSSTLHPRTARTTGLLYLALAVVAIPGFLIIRPMLFDPESAAATVSHLVENEMLARLGIALELALVAAQALVALWFYRLFQRVDAFAAASLAAFGLINSVAILGSAACLGGALSIALTSMNGDVPEAAASAQLLHSFRSRVVTT</sequence>
<reference evidence="2 3" key="1">
    <citation type="submission" date="2023-07" db="EMBL/GenBank/DDBJ databases">
        <title>Sequencing the genomes of 1000 actinobacteria strains.</title>
        <authorList>
            <person name="Klenk H.-P."/>
        </authorList>
    </citation>
    <scope>NUCLEOTIDE SEQUENCE [LARGE SCALE GENOMIC DNA]</scope>
    <source>
        <strain evidence="2 3">DSM 45554</strain>
    </source>
</reference>
<dbReference type="Pfam" id="PF14329">
    <property type="entry name" value="DUF4386"/>
    <property type="match status" value="1"/>
</dbReference>
<proteinExistence type="predicted"/>
<dbReference type="InterPro" id="IPR025495">
    <property type="entry name" value="DUF4386"/>
</dbReference>
<evidence type="ECO:0000256" key="1">
    <source>
        <dbReference type="SAM" id="Phobius"/>
    </source>
</evidence>
<evidence type="ECO:0000313" key="3">
    <source>
        <dbReference type="Proteomes" id="UP001183585"/>
    </source>
</evidence>
<keyword evidence="1" id="KW-0812">Transmembrane</keyword>
<gene>
    <name evidence="2" type="ORF">J2S48_003710</name>
</gene>
<protein>
    <recommendedName>
        <fullName evidence="4">DUF4386 domain-containing protein</fullName>
    </recommendedName>
</protein>
<feature type="transmembrane region" description="Helical" evidence="1">
    <location>
        <begin position="56"/>
        <end position="78"/>
    </location>
</feature>
<feature type="transmembrane region" description="Helical" evidence="1">
    <location>
        <begin position="90"/>
        <end position="118"/>
    </location>
</feature>